<name>A0AAV3XS29_9CYAN</name>
<dbReference type="CDD" id="cd00761">
    <property type="entry name" value="Glyco_tranf_GTA_type"/>
    <property type="match status" value="1"/>
</dbReference>
<dbReference type="InterPro" id="IPR050834">
    <property type="entry name" value="Glycosyltransf_2"/>
</dbReference>
<dbReference type="InterPro" id="IPR001173">
    <property type="entry name" value="Glyco_trans_2-like"/>
</dbReference>
<dbReference type="RefSeq" id="WP_226591792.1">
    <property type="nucleotide sequence ID" value="NZ_BLAY01000206.1"/>
</dbReference>
<organism evidence="2 3">
    <name type="scientific">Microseira wollei NIES-4236</name>
    <dbReference type="NCBI Taxonomy" id="2530354"/>
    <lineage>
        <taxon>Bacteria</taxon>
        <taxon>Bacillati</taxon>
        <taxon>Cyanobacteriota</taxon>
        <taxon>Cyanophyceae</taxon>
        <taxon>Oscillatoriophycideae</taxon>
        <taxon>Aerosakkonematales</taxon>
        <taxon>Aerosakkonemataceae</taxon>
        <taxon>Microseira</taxon>
    </lineage>
</organism>
<dbReference type="SUPFAM" id="SSF53448">
    <property type="entry name" value="Nucleotide-diphospho-sugar transferases"/>
    <property type="match status" value="1"/>
</dbReference>
<dbReference type="EMBL" id="BLAY01000206">
    <property type="protein sequence ID" value="GET43210.1"/>
    <property type="molecule type" value="Genomic_DNA"/>
</dbReference>
<feature type="domain" description="Glycosyltransferase 2-like" evidence="1">
    <location>
        <begin position="23"/>
        <end position="165"/>
    </location>
</feature>
<dbReference type="PANTHER" id="PTHR43685:SF3">
    <property type="entry name" value="SLR2126 PROTEIN"/>
    <property type="match status" value="1"/>
</dbReference>
<evidence type="ECO:0000259" key="1">
    <source>
        <dbReference type="Pfam" id="PF00535"/>
    </source>
</evidence>
<dbReference type="InterPro" id="IPR029044">
    <property type="entry name" value="Nucleotide-diphossugar_trans"/>
</dbReference>
<proteinExistence type="predicted"/>
<dbReference type="PANTHER" id="PTHR43685">
    <property type="entry name" value="GLYCOSYLTRANSFERASE"/>
    <property type="match status" value="1"/>
</dbReference>
<reference evidence="2" key="1">
    <citation type="submission" date="2019-10" db="EMBL/GenBank/DDBJ databases">
        <title>Draft genome sequece of Microseira wollei NIES-4236.</title>
        <authorList>
            <person name="Yamaguchi H."/>
            <person name="Suzuki S."/>
            <person name="Kawachi M."/>
        </authorList>
    </citation>
    <scope>NUCLEOTIDE SEQUENCE</scope>
    <source>
        <strain evidence="2">NIES-4236</strain>
    </source>
</reference>
<dbReference type="Proteomes" id="UP001050975">
    <property type="component" value="Unassembled WGS sequence"/>
</dbReference>
<dbReference type="NCBIfam" id="NF038302">
    <property type="entry name" value="EPS_HpsE"/>
    <property type="match status" value="1"/>
</dbReference>
<evidence type="ECO:0000313" key="2">
    <source>
        <dbReference type="EMBL" id="GET43210.1"/>
    </source>
</evidence>
<evidence type="ECO:0000313" key="3">
    <source>
        <dbReference type="Proteomes" id="UP001050975"/>
    </source>
</evidence>
<dbReference type="GO" id="GO:0016740">
    <property type="term" value="F:transferase activity"/>
    <property type="evidence" value="ECO:0007669"/>
    <property type="project" value="UniProtKB-KW"/>
</dbReference>
<sequence length="344" mass="39808">MPLSKACVSLKPIESMASQVHFTVTICTYNGAERIPEVLDQLQKQVGTEGIEWEVVVVDNNSSDRTAEVVAGYAQNWRKDSQLRYIFEPKQGVFYARIKAVESAQSNDIIGFLDDDNLPAENWVAEAFRFGKENHQVGAYGGIIHAKLDENPPPYFEQVKGYLTIFNRGKTAFCYKRSDKPRRVPPGPGVVIRKQTWEETIPPPEKLLIAGRDEKTMAAGEDAEMMFYIQNSKWEVWHNPKMEIWHHIPPHRLEKDYLLKLARGYGFSIHLTRVARYYPWQRPFILLLTPFYTLRDSLKALNYYLRHKDAISKDVGKACELECMIGQVYSPYIKLYELREKLKK</sequence>
<protein>
    <submittedName>
        <fullName evidence="2">Glycosyl transferase, family 2</fullName>
    </submittedName>
</protein>
<dbReference type="Gene3D" id="3.90.550.10">
    <property type="entry name" value="Spore Coat Polysaccharide Biosynthesis Protein SpsA, Chain A"/>
    <property type="match status" value="1"/>
</dbReference>
<keyword evidence="2" id="KW-0808">Transferase</keyword>
<keyword evidence="3" id="KW-1185">Reference proteome</keyword>
<gene>
    <name evidence="2" type="ORF">MiSe_80320</name>
</gene>
<comment type="caution">
    <text evidence="2">The sequence shown here is derived from an EMBL/GenBank/DDBJ whole genome shotgun (WGS) entry which is preliminary data.</text>
</comment>
<dbReference type="Pfam" id="PF00535">
    <property type="entry name" value="Glycos_transf_2"/>
    <property type="match status" value="1"/>
</dbReference>
<accession>A0AAV3XS29</accession>
<dbReference type="AlphaFoldDB" id="A0AAV3XS29"/>